<evidence type="ECO:0000256" key="2">
    <source>
        <dbReference type="ARBA" id="ARBA00009695"/>
    </source>
</evidence>
<dbReference type="Proteomes" id="UP000824265">
    <property type="component" value="Unassembled WGS sequence"/>
</dbReference>
<dbReference type="PANTHER" id="PTHR33602:SF1">
    <property type="entry name" value="REGULATORY PROTEIN RECX FAMILY PROTEIN"/>
    <property type="match status" value="1"/>
</dbReference>
<evidence type="ECO:0000256" key="4">
    <source>
        <dbReference type="ARBA" id="ARBA00022490"/>
    </source>
</evidence>
<keyword evidence="4 5" id="KW-0963">Cytoplasm</keyword>
<evidence type="ECO:0000256" key="3">
    <source>
        <dbReference type="ARBA" id="ARBA00018111"/>
    </source>
</evidence>
<evidence type="ECO:0000259" key="6">
    <source>
        <dbReference type="Pfam" id="PF21981"/>
    </source>
</evidence>
<comment type="subcellular location">
    <subcellularLocation>
        <location evidence="1 5">Cytoplasm</location>
    </subcellularLocation>
</comment>
<evidence type="ECO:0000313" key="8">
    <source>
        <dbReference type="EMBL" id="HIW80416.1"/>
    </source>
</evidence>
<name>A0A9D1UBD9_9FIRM</name>
<proteinExistence type="inferred from homology"/>
<reference evidence="8" key="2">
    <citation type="submission" date="2021-04" db="EMBL/GenBank/DDBJ databases">
        <authorList>
            <person name="Gilroy R."/>
        </authorList>
    </citation>
    <scope>NUCLEOTIDE SEQUENCE</scope>
    <source>
        <strain evidence="8">CHK195-6426</strain>
    </source>
</reference>
<dbReference type="GO" id="GO:0005737">
    <property type="term" value="C:cytoplasm"/>
    <property type="evidence" value="ECO:0007669"/>
    <property type="project" value="UniProtKB-SubCell"/>
</dbReference>
<dbReference type="Pfam" id="PF21982">
    <property type="entry name" value="RecX_HTH1"/>
    <property type="match status" value="1"/>
</dbReference>
<comment type="caution">
    <text evidence="8">The sequence shown here is derived from an EMBL/GenBank/DDBJ whole genome shotgun (WGS) entry which is preliminary data.</text>
</comment>
<dbReference type="EMBL" id="DXGH01000012">
    <property type="protein sequence ID" value="HIW80416.1"/>
    <property type="molecule type" value="Genomic_DNA"/>
</dbReference>
<dbReference type="Pfam" id="PF21981">
    <property type="entry name" value="RecX_HTH3"/>
    <property type="match status" value="1"/>
</dbReference>
<evidence type="ECO:0000313" key="9">
    <source>
        <dbReference type="Proteomes" id="UP000824265"/>
    </source>
</evidence>
<organism evidence="8 9">
    <name type="scientific">Candidatus Acetatifactor stercoripullorum</name>
    <dbReference type="NCBI Taxonomy" id="2838414"/>
    <lineage>
        <taxon>Bacteria</taxon>
        <taxon>Bacillati</taxon>
        <taxon>Bacillota</taxon>
        <taxon>Clostridia</taxon>
        <taxon>Lachnospirales</taxon>
        <taxon>Lachnospiraceae</taxon>
        <taxon>Acetatifactor</taxon>
    </lineage>
</organism>
<accession>A0A9D1UBD9</accession>
<evidence type="ECO:0000256" key="5">
    <source>
        <dbReference type="HAMAP-Rule" id="MF_01114"/>
    </source>
</evidence>
<dbReference type="Gene3D" id="1.10.10.10">
    <property type="entry name" value="Winged helix-like DNA-binding domain superfamily/Winged helix DNA-binding domain"/>
    <property type="match status" value="2"/>
</dbReference>
<comment type="similarity">
    <text evidence="2 5">Belongs to the RecX family.</text>
</comment>
<protein>
    <recommendedName>
        <fullName evidence="3 5">Regulatory protein RecX</fullName>
    </recommendedName>
</protein>
<comment type="function">
    <text evidence="5">Modulates RecA activity.</text>
</comment>
<evidence type="ECO:0000256" key="1">
    <source>
        <dbReference type="ARBA" id="ARBA00004496"/>
    </source>
</evidence>
<feature type="domain" description="RecX first three-helical" evidence="7">
    <location>
        <begin position="59"/>
        <end position="97"/>
    </location>
</feature>
<sequence>MTVTQIVEISKNRSKVYIDQELSFVLYKGELRLYGVRQGEALAGEDYQRIMEEVLPRRAKLRAMNLLKNREYTTARLREKLREGFYPEQVIDQAMEYVASFRYTDDVRYAVDFITCHEKDRSRRRIEQDLAGRGIDRATMEKAWKEWESKGGEQDEQAMIRRLLEKKRYDPETADYREKQRIYAFLGRKGFSGEQISKVMRSFPELDME</sequence>
<dbReference type="InterPro" id="IPR053926">
    <property type="entry name" value="RecX_HTH_1st"/>
</dbReference>
<dbReference type="PANTHER" id="PTHR33602">
    <property type="entry name" value="REGULATORY PROTEIN RECX FAMILY PROTEIN"/>
    <property type="match status" value="1"/>
</dbReference>
<evidence type="ECO:0000259" key="7">
    <source>
        <dbReference type="Pfam" id="PF21982"/>
    </source>
</evidence>
<dbReference type="GO" id="GO:0006282">
    <property type="term" value="P:regulation of DNA repair"/>
    <property type="evidence" value="ECO:0007669"/>
    <property type="project" value="UniProtKB-UniRule"/>
</dbReference>
<dbReference type="InterPro" id="IPR053925">
    <property type="entry name" value="RecX_HTH_3rd"/>
</dbReference>
<dbReference type="HAMAP" id="MF_01114">
    <property type="entry name" value="RecX"/>
    <property type="match status" value="1"/>
</dbReference>
<dbReference type="AlphaFoldDB" id="A0A9D1UBD9"/>
<feature type="domain" description="RecX third three-helical" evidence="6">
    <location>
        <begin position="155"/>
        <end position="200"/>
    </location>
</feature>
<gene>
    <name evidence="5" type="primary">recX</name>
    <name evidence="8" type="ORF">H9742_02640</name>
</gene>
<dbReference type="InterPro" id="IPR036388">
    <property type="entry name" value="WH-like_DNA-bd_sf"/>
</dbReference>
<dbReference type="InterPro" id="IPR003783">
    <property type="entry name" value="Regulatory_RecX"/>
</dbReference>
<reference evidence="8" key="1">
    <citation type="journal article" date="2021" name="PeerJ">
        <title>Extensive microbial diversity within the chicken gut microbiome revealed by metagenomics and culture.</title>
        <authorList>
            <person name="Gilroy R."/>
            <person name="Ravi A."/>
            <person name="Getino M."/>
            <person name="Pursley I."/>
            <person name="Horton D.L."/>
            <person name="Alikhan N.F."/>
            <person name="Baker D."/>
            <person name="Gharbi K."/>
            <person name="Hall N."/>
            <person name="Watson M."/>
            <person name="Adriaenssens E.M."/>
            <person name="Foster-Nyarko E."/>
            <person name="Jarju S."/>
            <person name="Secka A."/>
            <person name="Antonio M."/>
            <person name="Oren A."/>
            <person name="Chaudhuri R.R."/>
            <person name="La Ragione R."/>
            <person name="Hildebrand F."/>
            <person name="Pallen M.J."/>
        </authorList>
    </citation>
    <scope>NUCLEOTIDE SEQUENCE</scope>
    <source>
        <strain evidence="8">CHK195-6426</strain>
    </source>
</reference>